<proteinExistence type="predicted"/>
<reference evidence="4" key="1">
    <citation type="submission" date="2017-02" db="UniProtKB">
        <authorList>
            <consortium name="WormBaseParasite"/>
        </authorList>
    </citation>
    <scope>IDENTIFICATION</scope>
</reference>
<keyword evidence="2" id="KW-1133">Transmembrane helix</keyword>
<keyword evidence="2" id="KW-0812">Transmembrane</keyword>
<keyword evidence="2" id="KW-0472">Membrane</keyword>
<protein>
    <submittedName>
        <fullName evidence="4">Pecanex-like protein</fullName>
    </submittedName>
</protein>
<evidence type="ECO:0000313" key="3">
    <source>
        <dbReference type="Proteomes" id="UP000036681"/>
    </source>
</evidence>
<sequence>MPSALSGVVNAQLTAKRIPCEGISDETEAHITSSTKPSNSITSERNKSQRHAPAYLPFQPSWHYPSTFERTTYKLLIGAANRLWPVPPLYFGVSIVVAAAYHMGLQTNAFLFLFPHASSLWLRILRVGVVSLFFAHNDVDHQSTSLIEVVSKSPPSDRSSVPTRSLILINYR</sequence>
<feature type="region of interest" description="Disordered" evidence="1">
    <location>
        <begin position="26"/>
        <end position="46"/>
    </location>
</feature>
<organism evidence="3 4">
    <name type="scientific">Ascaris lumbricoides</name>
    <name type="common">Giant roundworm</name>
    <dbReference type="NCBI Taxonomy" id="6252"/>
    <lineage>
        <taxon>Eukaryota</taxon>
        <taxon>Metazoa</taxon>
        <taxon>Ecdysozoa</taxon>
        <taxon>Nematoda</taxon>
        <taxon>Chromadorea</taxon>
        <taxon>Rhabditida</taxon>
        <taxon>Spirurina</taxon>
        <taxon>Ascaridomorpha</taxon>
        <taxon>Ascaridoidea</taxon>
        <taxon>Ascarididae</taxon>
        <taxon>Ascaris</taxon>
    </lineage>
</organism>
<dbReference type="WBParaSite" id="ALUE_0000099901-mRNA-1">
    <property type="protein sequence ID" value="ALUE_0000099901-mRNA-1"/>
    <property type="gene ID" value="ALUE_0000099901"/>
</dbReference>
<accession>A0A0M3HHK4</accession>
<name>A0A0M3HHK4_ASCLU</name>
<keyword evidence="3" id="KW-1185">Reference proteome</keyword>
<feature type="transmembrane region" description="Helical" evidence="2">
    <location>
        <begin position="89"/>
        <end position="114"/>
    </location>
</feature>
<dbReference type="AlphaFoldDB" id="A0A0M3HHK4"/>
<evidence type="ECO:0000256" key="2">
    <source>
        <dbReference type="SAM" id="Phobius"/>
    </source>
</evidence>
<evidence type="ECO:0000313" key="4">
    <source>
        <dbReference type="WBParaSite" id="ALUE_0000099901-mRNA-1"/>
    </source>
</evidence>
<evidence type="ECO:0000256" key="1">
    <source>
        <dbReference type="SAM" id="MobiDB-lite"/>
    </source>
</evidence>
<feature type="compositionally biased region" description="Polar residues" evidence="1">
    <location>
        <begin position="30"/>
        <end position="43"/>
    </location>
</feature>
<dbReference type="Proteomes" id="UP000036681">
    <property type="component" value="Unplaced"/>
</dbReference>